<dbReference type="EMBL" id="BPQB01000002">
    <property type="protein sequence ID" value="GJE85349.1"/>
    <property type="molecule type" value="Genomic_DNA"/>
</dbReference>
<feature type="region of interest" description="Disordered" evidence="1">
    <location>
        <begin position="90"/>
        <end position="120"/>
    </location>
</feature>
<comment type="caution">
    <text evidence="2">The sequence shown here is derived from an EMBL/GenBank/DDBJ whole genome shotgun (WGS) entry which is preliminary data.</text>
</comment>
<protein>
    <submittedName>
        <fullName evidence="2">Uncharacterized protein</fullName>
    </submittedName>
</protein>
<accession>A0A9P3FZV4</accession>
<dbReference type="Proteomes" id="UP000703269">
    <property type="component" value="Unassembled WGS sequence"/>
</dbReference>
<proteinExistence type="predicted"/>
<dbReference type="AlphaFoldDB" id="A0A9P3FZV4"/>
<reference evidence="2 3" key="1">
    <citation type="submission" date="2021-08" db="EMBL/GenBank/DDBJ databases">
        <title>Draft Genome Sequence of Phanerochaete sordida strain YK-624.</title>
        <authorList>
            <person name="Mori T."/>
            <person name="Dohra H."/>
            <person name="Suzuki T."/>
            <person name="Kawagishi H."/>
            <person name="Hirai H."/>
        </authorList>
    </citation>
    <scope>NUCLEOTIDE SEQUENCE [LARGE SCALE GENOMIC DNA]</scope>
    <source>
        <strain evidence="2 3">YK-624</strain>
    </source>
</reference>
<evidence type="ECO:0000313" key="3">
    <source>
        <dbReference type="Proteomes" id="UP000703269"/>
    </source>
</evidence>
<name>A0A9P3FZV4_9APHY</name>
<keyword evidence="3" id="KW-1185">Reference proteome</keyword>
<gene>
    <name evidence="2" type="ORF">PsYK624_014280</name>
</gene>
<evidence type="ECO:0000256" key="1">
    <source>
        <dbReference type="SAM" id="MobiDB-lite"/>
    </source>
</evidence>
<evidence type="ECO:0000313" key="2">
    <source>
        <dbReference type="EMBL" id="GJE85349.1"/>
    </source>
</evidence>
<sequence length="120" mass="13134">MEAQRWGSITGEGLGFVLSKQASARDLFARGDKVGVIAFAIRAPCMGLDVPWLFANSNIGYEADTEGTLKIEDAWEETFRDTVERMCGRQAPLGITYPNEQQPDPSVPHEDDTQNVADGS</sequence>
<organism evidence="2 3">
    <name type="scientific">Phanerochaete sordida</name>
    <dbReference type="NCBI Taxonomy" id="48140"/>
    <lineage>
        <taxon>Eukaryota</taxon>
        <taxon>Fungi</taxon>
        <taxon>Dikarya</taxon>
        <taxon>Basidiomycota</taxon>
        <taxon>Agaricomycotina</taxon>
        <taxon>Agaricomycetes</taxon>
        <taxon>Polyporales</taxon>
        <taxon>Phanerochaetaceae</taxon>
        <taxon>Phanerochaete</taxon>
    </lineage>
</organism>